<organism evidence="11 12">
    <name type="scientific">Nocardiopsis metallicus</name>
    <dbReference type="NCBI Taxonomy" id="179819"/>
    <lineage>
        <taxon>Bacteria</taxon>
        <taxon>Bacillati</taxon>
        <taxon>Actinomycetota</taxon>
        <taxon>Actinomycetes</taxon>
        <taxon>Streptosporangiales</taxon>
        <taxon>Nocardiopsidaceae</taxon>
        <taxon>Nocardiopsis</taxon>
    </lineage>
</organism>
<keyword evidence="9" id="KW-1133">Transmembrane helix</keyword>
<feature type="domain" description="Protein kinase" evidence="10">
    <location>
        <begin position="12"/>
        <end position="282"/>
    </location>
</feature>
<keyword evidence="9" id="KW-0472">Membrane</keyword>
<evidence type="ECO:0000256" key="2">
    <source>
        <dbReference type="ARBA" id="ARBA00022527"/>
    </source>
</evidence>
<sequence length="606" mass="63443">MSTPGRTSVGRYELRTRLGAGGMGTVWHAWDPALQRDVAVKEVLLPQGMGAEERAEAHARTLREAQATARISHTAVVTIHDVLEHDASPWIVMELLSGSSLQHRLDTEGPLPVERVEQAARSLLGGLSAAHAAGVTHRDVKPANIMFTEDDRTVLTDFGIANVDGSTALTQTGVYIGSPEYMAPERFEGERALPASDLWSLGVTLYSLLEGRSPFKRDSVTGMISAVLTAPMPPQLSRNGTAEDTRSLALRALIAALLTRDVSARPSPQEALELLEREHQAAQPHVGTRQASLPGLGTGPRPGHLTGAGPGTGPGAGTGMWHSKPQQHAPPGGPGHSTPSPYAPGSRPPSPHTPSPYGGAPAWGQPQQVQAAPTPAPMAPPQPPPQQRVQPPPQPPPQQQVQQRVQPPPQPQPQLLRQRLSGPQQPQVGDPQAGYPQAGSSALSGNTASTGFVRGVGHTGTNPESVTEPVSGRSGKPPVDRPSAVLTAMVMLGINALVLFVITAIGAGQAGDTAAGTSWGNVVFLGLWGAVSAFGSFGLLTRSRLVFALVVVVQGVAAVALALSMFVVFIYTPELLVVYALILLYTLSIGGLLLVPARSRAYFGLG</sequence>
<keyword evidence="5 11" id="KW-0418">Kinase</keyword>
<dbReference type="PANTHER" id="PTHR43289:SF6">
    <property type="entry name" value="SERINE_THREONINE-PROTEIN KINASE NEKL-3"/>
    <property type="match status" value="1"/>
</dbReference>
<evidence type="ECO:0000256" key="1">
    <source>
        <dbReference type="ARBA" id="ARBA00012513"/>
    </source>
</evidence>
<evidence type="ECO:0000313" key="11">
    <source>
        <dbReference type="EMBL" id="MBB5495224.1"/>
    </source>
</evidence>
<evidence type="ECO:0000256" key="6">
    <source>
        <dbReference type="ARBA" id="ARBA00022840"/>
    </source>
</evidence>
<dbReference type="Gene3D" id="1.10.510.10">
    <property type="entry name" value="Transferase(Phosphotransferase) domain 1"/>
    <property type="match status" value="1"/>
</dbReference>
<dbReference type="AlphaFoldDB" id="A0A840WGM8"/>
<reference evidence="11 12" key="1">
    <citation type="submission" date="2020-08" db="EMBL/GenBank/DDBJ databases">
        <title>Sequencing the genomes of 1000 actinobacteria strains.</title>
        <authorList>
            <person name="Klenk H.-P."/>
        </authorList>
    </citation>
    <scope>NUCLEOTIDE SEQUENCE [LARGE SCALE GENOMIC DNA]</scope>
    <source>
        <strain evidence="11 12">DSM 44598</strain>
    </source>
</reference>
<dbReference type="InterPro" id="IPR017441">
    <property type="entry name" value="Protein_kinase_ATP_BS"/>
</dbReference>
<keyword evidence="6 7" id="KW-0067">ATP-binding</keyword>
<feature type="compositionally biased region" description="Low complexity" evidence="8">
    <location>
        <begin position="413"/>
        <end position="427"/>
    </location>
</feature>
<dbReference type="PROSITE" id="PS00108">
    <property type="entry name" value="PROTEIN_KINASE_ST"/>
    <property type="match status" value="1"/>
</dbReference>
<evidence type="ECO:0000313" key="12">
    <source>
        <dbReference type="Proteomes" id="UP000579647"/>
    </source>
</evidence>
<dbReference type="PROSITE" id="PS00107">
    <property type="entry name" value="PROTEIN_KINASE_ATP"/>
    <property type="match status" value="1"/>
</dbReference>
<dbReference type="EMBL" id="JACHDO010000001">
    <property type="protein sequence ID" value="MBB5495224.1"/>
    <property type="molecule type" value="Genomic_DNA"/>
</dbReference>
<dbReference type="GO" id="GO:0004674">
    <property type="term" value="F:protein serine/threonine kinase activity"/>
    <property type="evidence" value="ECO:0007669"/>
    <property type="project" value="UniProtKB-KW"/>
</dbReference>
<feature type="transmembrane region" description="Helical" evidence="9">
    <location>
        <begin position="547"/>
        <end position="570"/>
    </location>
</feature>
<keyword evidence="3" id="KW-0808">Transferase</keyword>
<keyword evidence="9" id="KW-0812">Transmembrane</keyword>
<dbReference type="PANTHER" id="PTHR43289">
    <property type="entry name" value="MITOGEN-ACTIVATED PROTEIN KINASE KINASE KINASE 20-RELATED"/>
    <property type="match status" value="1"/>
</dbReference>
<dbReference type="EC" id="2.7.11.1" evidence="1"/>
<name>A0A840WGM8_9ACTN</name>
<dbReference type="SMART" id="SM00220">
    <property type="entry name" value="S_TKc"/>
    <property type="match status" value="1"/>
</dbReference>
<feature type="transmembrane region" description="Helical" evidence="9">
    <location>
        <begin position="576"/>
        <end position="595"/>
    </location>
</feature>
<dbReference type="SUPFAM" id="SSF56112">
    <property type="entry name" value="Protein kinase-like (PK-like)"/>
    <property type="match status" value="1"/>
</dbReference>
<dbReference type="RefSeq" id="WP_184369745.1">
    <property type="nucleotide sequence ID" value="NZ_BAAAKM010000040.1"/>
</dbReference>
<feature type="transmembrane region" description="Helical" evidence="9">
    <location>
        <begin position="519"/>
        <end position="540"/>
    </location>
</feature>
<comment type="caution">
    <text evidence="11">The sequence shown here is derived from an EMBL/GenBank/DDBJ whole genome shotgun (WGS) entry which is preliminary data.</text>
</comment>
<gene>
    <name evidence="11" type="ORF">HNR07_006361</name>
</gene>
<dbReference type="InterPro" id="IPR008271">
    <property type="entry name" value="Ser/Thr_kinase_AS"/>
</dbReference>
<feature type="binding site" evidence="7">
    <location>
        <position position="41"/>
    </location>
    <ligand>
        <name>ATP</name>
        <dbReference type="ChEBI" id="CHEBI:30616"/>
    </ligand>
</feature>
<feature type="compositionally biased region" description="Gly residues" evidence="8">
    <location>
        <begin position="296"/>
        <end position="318"/>
    </location>
</feature>
<feature type="transmembrane region" description="Helical" evidence="9">
    <location>
        <begin position="483"/>
        <end position="507"/>
    </location>
</feature>
<feature type="compositionally biased region" description="Pro residues" evidence="8">
    <location>
        <begin position="374"/>
        <end position="398"/>
    </location>
</feature>
<evidence type="ECO:0000256" key="9">
    <source>
        <dbReference type="SAM" id="Phobius"/>
    </source>
</evidence>
<dbReference type="CDD" id="cd14014">
    <property type="entry name" value="STKc_PknB_like"/>
    <property type="match status" value="1"/>
</dbReference>
<evidence type="ECO:0000256" key="7">
    <source>
        <dbReference type="PROSITE-ProRule" id="PRU10141"/>
    </source>
</evidence>
<evidence type="ECO:0000256" key="8">
    <source>
        <dbReference type="SAM" id="MobiDB-lite"/>
    </source>
</evidence>
<protein>
    <recommendedName>
        <fullName evidence="1">non-specific serine/threonine protein kinase</fullName>
        <ecNumber evidence="1">2.7.11.1</ecNumber>
    </recommendedName>
</protein>
<dbReference type="GO" id="GO:0005524">
    <property type="term" value="F:ATP binding"/>
    <property type="evidence" value="ECO:0007669"/>
    <property type="project" value="UniProtKB-UniRule"/>
</dbReference>
<accession>A0A840WGM8</accession>
<dbReference type="InterPro" id="IPR000719">
    <property type="entry name" value="Prot_kinase_dom"/>
</dbReference>
<feature type="compositionally biased region" description="Polar residues" evidence="8">
    <location>
        <begin position="438"/>
        <end position="450"/>
    </location>
</feature>
<dbReference type="Gene3D" id="3.30.200.20">
    <property type="entry name" value="Phosphorylase Kinase, domain 1"/>
    <property type="match status" value="1"/>
</dbReference>
<evidence type="ECO:0000256" key="3">
    <source>
        <dbReference type="ARBA" id="ARBA00022679"/>
    </source>
</evidence>
<dbReference type="PROSITE" id="PS50011">
    <property type="entry name" value="PROTEIN_KINASE_DOM"/>
    <property type="match status" value="1"/>
</dbReference>
<feature type="region of interest" description="Disordered" evidence="8">
    <location>
        <begin position="280"/>
        <end position="479"/>
    </location>
</feature>
<proteinExistence type="predicted"/>
<keyword evidence="4 7" id="KW-0547">Nucleotide-binding</keyword>
<keyword evidence="12" id="KW-1185">Reference proteome</keyword>
<evidence type="ECO:0000256" key="4">
    <source>
        <dbReference type="ARBA" id="ARBA00022741"/>
    </source>
</evidence>
<dbReference type="Proteomes" id="UP000579647">
    <property type="component" value="Unassembled WGS sequence"/>
</dbReference>
<evidence type="ECO:0000256" key="5">
    <source>
        <dbReference type="ARBA" id="ARBA00022777"/>
    </source>
</evidence>
<keyword evidence="2 11" id="KW-0723">Serine/threonine-protein kinase</keyword>
<dbReference type="InterPro" id="IPR011009">
    <property type="entry name" value="Kinase-like_dom_sf"/>
</dbReference>
<dbReference type="Pfam" id="PF00069">
    <property type="entry name" value="Pkinase"/>
    <property type="match status" value="1"/>
</dbReference>
<evidence type="ECO:0000259" key="10">
    <source>
        <dbReference type="PROSITE" id="PS50011"/>
    </source>
</evidence>